<proteinExistence type="predicted"/>
<dbReference type="AlphaFoldDB" id="A0A2N5T4F2"/>
<comment type="caution">
    <text evidence="2">The sequence shown here is derived from an EMBL/GenBank/DDBJ whole genome shotgun (WGS) entry which is preliminary data.</text>
</comment>
<evidence type="ECO:0000256" key="1">
    <source>
        <dbReference type="SAM" id="MobiDB-lite"/>
    </source>
</evidence>
<feature type="compositionally biased region" description="Polar residues" evidence="1">
    <location>
        <begin position="15"/>
        <end position="25"/>
    </location>
</feature>
<gene>
    <name evidence="2" type="ORF">PCANC_12803</name>
</gene>
<organism evidence="2 3">
    <name type="scientific">Puccinia coronata f. sp. avenae</name>
    <dbReference type="NCBI Taxonomy" id="200324"/>
    <lineage>
        <taxon>Eukaryota</taxon>
        <taxon>Fungi</taxon>
        <taxon>Dikarya</taxon>
        <taxon>Basidiomycota</taxon>
        <taxon>Pucciniomycotina</taxon>
        <taxon>Pucciniomycetes</taxon>
        <taxon>Pucciniales</taxon>
        <taxon>Pucciniaceae</taxon>
        <taxon>Puccinia</taxon>
    </lineage>
</organism>
<protein>
    <submittedName>
        <fullName evidence="2">Uncharacterized protein</fullName>
    </submittedName>
</protein>
<dbReference type="Proteomes" id="UP000235388">
    <property type="component" value="Unassembled WGS sequence"/>
</dbReference>
<sequence length="67" mass="7333">MQLTQLFLTGEKSNHPASPGSSPSSFRKVKIQLIQLHSTIKFGPPSSPWQVKTQLTQLCPTIKSSSP</sequence>
<evidence type="ECO:0000313" key="2">
    <source>
        <dbReference type="EMBL" id="PLW20377.1"/>
    </source>
</evidence>
<keyword evidence="3" id="KW-1185">Reference proteome</keyword>
<name>A0A2N5T4F2_9BASI</name>
<accession>A0A2N5T4F2</accession>
<dbReference type="EMBL" id="PGCJ01000798">
    <property type="protein sequence ID" value="PLW20377.1"/>
    <property type="molecule type" value="Genomic_DNA"/>
</dbReference>
<evidence type="ECO:0000313" key="3">
    <source>
        <dbReference type="Proteomes" id="UP000235388"/>
    </source>
</evidence>
<reference evidence="2 3" key="1">
    <citation type="submission" date="2017-11" db="EMBL/GenBank/DDBJ databases">
        <title>De novo assembly and phasing of dikaryotic genomes from two isolates of Puccinia coronata f. sp. avenae, the causal agent of oat crown rust.</title>
        <authorList>
            <person name="Miller M.E."/>
            <person name="Zhang Y."/>
            <person name="Omidvar V."/>
            <person name="Sperschneider J."/>
            <person name="Schwessinger B."/>
            <person name="Raley C."/>
            <person name="Palmer J.M."/>
            <person name="Garnica D."/>
            <person name="Upadhyaya N."/>
            <person name="Rathjen J."/>
            <person name="Taylor J.M."/>
            <person name="Park R.F."/>
            <person name="Dodds P.N."/>
            <person name="Hirsch C.D."/>
            <person name="Kianian S.F."/>
            <person name="Figueroa M."/>
        </authorList>
    </citation>
    <scope>NUCLEOTIDE SEQUENCE [LARGE SCALE GENOMIC DNA]</scope>
    <source>
        <strain evidence="2">12NC29</strain>
    </source>
</reference>
<feature type="region of interest" description="Disordered" evidence="1">
    <location>
        <begin position="1"/>
        <end position="25"/>
    </location>
</feature>